<dbReference type="InterPro" id="IPR000515">
    <property type="entry name" value="MetI-like"/>
</dbReference>
<dbReference type="AlphaFoldDB" id="A0A2Y9CAI7"/>
<evidence type="ECO:0000256" key="3">
    <source>
        <dbReference type="ARBA" id="ARBA00022475"/>
    </source>
</evidence>
<reference evidence="9 10" key="1">
    <citation type="submission" date="2018-05" db="EMBL/GenBank/DDBJ databases">
        <title>The Hungate 1000. A catalogue of reference genomes from the rumen microbiome.</title>
        <authorList>
            <person name="Kelly W."/>
        </authorList>
    </citation>
    <scope>NUCLEOTIDE SEQUENCE [LARGE SCALE GENOMIC DNA]</scope>
    <source>
        <strain evidence="9 10">NLAE-zl-C242</strain>
    </source>
</reference>
<evidence type="ECO:0000256" key="6">
    <source>
        <dbReference type="ARBA" id="ARBA00023136"/>
    </source>
</evidence>
<feature type="transmembrane region" description="Helical" evidence="7">
    <location>
        <begin position="135"/>
        <end position="152"/>
    </location>
</feature>
<evidence type="ECO:0000256" key="4">
    <source>
        <dbReference type="ARBA" id="ARBA00022692"/>
    </source>
</evidence>
<dbReference type="Proteomes" id="UP000245845">
    <property type="component" value="Unassembled WGS sequence"/>
</dbReference>
<evidence type="ECO:0000256" key="2">
    <source>
        <dbReference type="ARBA" id="ARBA00022448"/>
    </source>
</evidence>
<organism evidence="9 10">
    <name type="scientific">Faecalicatena orotica</name>
    <dbReference type="NCBI Taxonomy" id="1544"/>
    <lineage>
        <taxon>Bacteria</taxon>
        <taxon>Bacillati</taxon>
        <taxon>Bacillota</taxon>
        <taxon>Clostridia</taxon>
        <taxon>Lachnospirales</taxon>
        <taxon>Lachnospiraceae</taxon>
        <taxon>Faecalicatena</taxon>
    </lineage>
</organism>
<proteinExistence type="inferred from homology"/>
<feature type="transmembrane region" description="Helical" evidence="7">
    <location>
        <begin position="65"/>
        <end position="92"/>
    </location>
</feature>
<keyword evidence="3" id="KW-1003">Cell membrane</keyword>
<evidence type="ECO:0000256" key="5">
    <source>
        <dbReference type="ARBA" id="ARBA00022989"/>
    </source>
</evidence>
<evidence type="ECO:0000256" key="1">
    <source>
        <dbReference type="ARBA" id="ARBA00004651"/>
    </source>
</evidence>
<keyword evidence="6 7" id="KW-0472">Membrane</keyword>
<dbReference type="PANTHER" id="PTHR43744">
    <property type="entry name" value="ABC TRANSPORTER PERMEASE PROTEIN MG189-RELATED-RELATED"/>
    <property type="match status" value="1"/>
</dbReference>
<dbReference type="InterPro" id="IPR035906">
    <property type="entry name" value="MetI-like_sf"/>
</dbReference>
<sequence>MKKKFSVFDVINYTLFALIVIVCIYPFYYVIIYSISNPELASQAVLLPKGFTLQTYKTIFSLNNILGAFGISVARTVLGTGLTVICTTFLAFLMTKQEMFARKYVYRFFMITMYLNAGLIPWYLTMRAYGLKDNFLLYIIPSAISAYYMILIKTYMESLPMSLEESARIDGAGYFRVFCSIIFPLCKPIVATIAIYAAVAQWNNWTDNYFLVNEENLQTLQMILYNYINQAQNVANVSAQTLSDAATAVKVTPMAIKMCITVIATAPIMCVYPFLQKHFVKGIMMGAVKG</sequence>
<dbReference type="PANTHER" id="PTHR43744:SF9">
    <property type="entry name" value="POLYGALACTURONAN_RHAMNOGALACTURONAN TRANSPORT SYSTEM PERMEASE PROTEIN YTCP"/>
    <property type="match status" value="1"/>
</dbReference>
<dbReference type="CDD" id="cd06261">
    <property type="entry name" value="TM_PBP2"/>
    <property type="match status" value="1"/>
</dbReference>
<feature type="transmembrane region" description="Helical" evidence="7">
    <location>
        <begin position="254"/>
        <end position="275"/>
    </location>
</feature>
<dbReference type="PROSITE" id="PS50928">
    <property type="entry name" value="ABC_TM1"/>
    <property type="match status" value="1"/>
</dbReference>
<keyword evidence="10" id="KW-1185">Reference proteome</keyword>
<evidence type="ECO:0000256" key="7">
    <source>
        <dbReference type="RuleBase" id="RU363032"/>
    </source>
</evidence>
<comment type="subcellular location">
    <subcellularLocation>
        <location evidence="1 7">Cell membrane</location>
        <topology evidence="1 7">Multi-pass membrane protein</topology>
    </subcellularLocation>
</comment>
<feature type="transmembrane region" description="Helical" evidence="7">
    <location>
        <begin position="173"/>
        <end position="199"/>
    </location>
</feature>
<gene>
    <name evidence="9" type="ORF">A8806_113116</name>
</gene>
<feature type="transmembrane region" description="Helical" evidence="7">
    <location>
        <begin position="12"/>
        <end position="35"/>
    </location>
</feature>
<dbReference type="GO" id="GO:0055085">
    <property type="term" value="P:transmembrane transport"/>
    <property type="evidence" value="ECO:0007669"/>
    <property type="project" value="InterPro"/>
</dbReference>
<dbReference type="Gene3D" id="1.10.3720.10">
    <property type="entry name" value="MetI-like"/>
    <property type="match status" value="1"/>
</dbReference>
<keyword evidence="4 7" id="KW-0812">Transmembrane</keyword>
<protein>
    <submittedName>
        <fullName evidence="9">Carbohydrate ABC transporter membrane protein 2 (CUT1 family)</fullName>
    </submittedName>
</protein>
<dbReference type="SUPFAM" id="SSF161098">
    <property type="entry name" value="MetI-like"/>
    <property type="match status" value="1"/>
</dbReference>
<comment type="caution">
    <text evidence="9">The sequence shown here is derived from an EMBL/GenBank/DDBJ whole genome shotgun (WGS) entry which is preliminary data.</text>
</comment>
<evidence type="ECO:0000259" key="8">
    <source>
        <dbReference type="PROSITE" id="PS50928"/>
    </source>
</evidence>
<dbReference type="OrthoDB" id="157184at2"/>
<dbReference type="RefSeq" id="WP_109732863.1">
    <property type="nucleotide sequence ID" value="NZ_BAAACK010000005.1"/>
</dbReference>
<accession>A0A2Y9CAI7</accession>
<keyword evidence="5 7" id="KW-1133">Transmembrane helix</keyword>
<dbReference type="Pfam" id="PF00528">
    <property type="entry name" value="BPD_transp_1"/>
    <property type="match status" value="1"/>
</dbReference>
<dbReference type="GO" id="GO:0005886">
    <property type="term" value="C:plasma membrane"/>
    <property type="evidence" value="ECO:0007669"/>
    <property type="project" value="UniProtKB-SubCell"/>
</dbReference>
<keyword evidence="2 7" id="KW-0813">Transport</keyword>
<dbReference type="EMBL" id="QGDL01000013">
    <property type="protein sequence ID" value="PWJ23682.1"/>
    <property type="molecule type" value="Genomic_DNA"/>
</dbReference>
<comment type="similarity">
    <text evidence="7">Belongs to the binding-protein-dependent transport system permease family.</text>
</comment>
<feature type="domain" description="ABC transmembrane type-1" evidence="8">
    <location>
        <begin position="69"/>
        <end position="264"/>
    </location>
</feature>
<evidence type="ECO:0000313" key="10">
    <source>
        <dbReference type="Proteomes" id="UP000245845"/>
    </source>
</evidence>
<evidence type="ECO:0000313" key="9">
    <source>
        <dbReference type="EMBL" id="PWJ23682.1"/>
    </source>
</evidence>
<name>A0A2Y9CAI7_9FIRM</name>
<feature type="transmembrane region" description="Helical" evidence="7">
    <location>
        <begin position="104"/>
        <end position="123"/>
    </location>
</feature>